<dbReference type="EMBL" id="GFPF01000578">
    <property type="protein sequence ID" value="MAA11724.1"/>
    <property type="molecule type" value="Transcribed_RNA"/>
</dbReference>
<name>A0A224YCM8_9ACAR</name>
<feature type="chain" id="PRO_5012533428" evidence="1">
    <location>
        <begin position="25"/>
        <end position="97"/>
    </location>
</feature>
<reference evidence="2" key="1">
    <citation type="journal article" date="2017" name="Parasit. Vectors">
        <title>Sialotranscriptomics of Rhipicephalus zambeziensis reveals intricate expression profiles of secretory proteins and suggests tight temporal transcriptional regulation during blood-feeding.</title>
        <authorList>
            <person name="de Castro M.H."/>
            <person name="de Klerk D."/>
            <person name="Pienaar R."/>
            <person name="Rees D.J.G."/>
            <person name="Mans B.J."/>
        </authorList>
    </citation>
    <scope>NUCLEOTIDE SEQUENCE</scope>
    <source>
        <tissue evidence="2">Salivary glands</tissue>
    </source>
</reference>
<evidence type="ECO:0000256" key="1">
    <source>
        <dbReference type="SAM" id="SignalP"/>
    </source>
</evidence>
<accession>A0A224YCM8</accession>
<feature type="signal peptide" evidence="1">
    <location>
        <begin position="1"/>
        <end position="24"/>
    </location>
</feature>
<dbReference type="SUPFAM" id="SSF57362">
    <property type="entry name" value="BPTI-like"/>
    <property type="match status" value="1"/>
</dbReference>
<dbReference type="GO" id="GO:0004867">
    <property type="term" value="F:serine-type endopeptidase inhibitor activity"/>
    <property type="evidence" value="ECO:0007669"/>
    <property type="project" value="InterPro"/>
</dbReference>
<dbReference type="InterPro" id="IPR036880">
    <property type="entry name" value="Kunitz_BPTI_sf"/>
</dbReference>
<keyword evidence="1" id="KW-0732">Signal</keyword>
<organism evidence="2">
    <name type="scientific">Rhipicephalus zambeziensis</name>
    <dbReference type="NCBI Taxonomy" id="60191"/>
    <lineage>
        <taxon>Eukaryota</taxon>
        <taxon>Metazoa</taxon>
        <taxon>Ecdysozoa</taxon>
        <taxon>Arthropoda</taxon>
        <taxon>Chelicerata</taxon>
        <taxon>Arachnida</taxon>
        <taxon>Acari</taxon>
        <taxon>Parasitiformes</taxon>
        <taxon>Ixodida</taxon>
        <taxon>Ixodoidea</taxon>
        <taxon>Ixodidae</taxon>
        <taxon>Rhipicephalinae</taxon>
        <taxon>Rhipicephalus</taxon>
        <taxon>Rhipicephalus</taxon>
    </lineage>
</organism>
<sequence>MARRNTLFILLLAIFIVLQQGTNAVPEPERCNRQVRPACDENPCTCDPRSNFGEQYANVFFYNATINKCQPQGEAQNCNGFGEEDLCNRLCVRAAAA</sequence>
<proteinExistence type="predicted"/>
<dbReference type="AlphaFoldDB" id="A0A224YCM8"/>
<protein>
    <submittedName>
        <fullName evidence="2">Pancreatic trypsin inhibitor</fullName>
    </submittedName>
</protein>
<evidence type="ECO:0000313" key="2">
    <source>
        <dbReference type="EMBL" id="MAA11724.1"/>
    </source>
</evidence>
<dbReference type="Gene3D" id="4.10.410.10">
    <property type="entry name" value="Pancreatic trypsin inhibitor Kunitz domain"/>
    <property type="match status" value="1"/>
</dbReference>